<feature type="coiled-coil region" evidence="1">
    <location>
        <begin position="51"/>
        <end position="85"/>
    </location>
</feature>
<keyword evidence="1" id="KW-0175">Coiled coil</keyword>
<reference evidence="4" key="1">
    <citation type="submission" date="2020-08" db="EMBL/GenBank/DDBJ databases">
        <authorList>
            <person name="Uke A."/>
            <person name="Chhe C."/>
            <person name="Baramee S."/>
            <person name="Kosugi A."/>
        </authorList>
    </citation>
    <scope>NUCLEOTIDE SEQUENCE</scope>
    <source>
        <strain evidence="4">DA-C8</strain>
    </source>
</reference>
<feature type="compositionally biased region" description="Polar residues" evidence="2">
    <location>
        <begin position="1"/>
        <end position="19"/>
    </location>
</feature>
<protein>
    <recommendedName>
        <fullName evidence="6">Cell division protein DivIC</fullName>
    </recommendedName>
</protein>
<dbReference type="Pfam" id="PF04977">
    <property type="entry name" value="DivIC"/>
    <property type="match status" value="1"/>
</dbReference>
<name>A0A916VHK1_9BACL</name>
<gene>
    <name evidence="4" type="ORF">PRECH8_17160</name>
</gene>
<reference evidence="4" key="2">
    <citation type="journal article" date="2021" name="Data Brief">
        <title>Draft genome sequence data of the facultative, thermophilic, xylanolytic bacterium Paenibacillus sp. strain DA-C8.</title>
        <authorList>
            <person name="Chhe C."/>
            <person name="Uke A."/>
            <person name="Baramee S."/>
            <person name="Ungkulpasvich U."/>
            <person name="Tachaapaikoon C."/>
            <person name="Pason P."/>
            <person name="Waeonukul R."/>
            <person name="Ratanakhanokchai K."/>
            <person name="Kosugi A."/>
        </authorList>
    </citation>
    <scope>NUCLEOTIDE SEQUENCE</scope>
    <source>
        <strain evidence="4">DA-C8</strain>
    </source>
</reference>
<feature type="region of interest" description="Disordered" evidence="2">
    <location>
        <begin position="1"/>
        <end position="21"/>
    </location>
</feature>
<dbReference type="RefSeq" id="WP_200966674.1">
    <property type="nucleotide sequence ID" value="NZ_BMAQ01000019.1"/>
</dbReference>
<keyword evidence="3" id="KW-0472">Membrane</keyword>
<evidence type="ECO:0000256" key="2">
    <source>
        <dbReference type="SAM" id="MobiDB-lite"/>
    </source>
</evidence>
<dbReference type="InterPro" id="IPR007060">
    <property type="entry name" value="FtsL/DivIC"/>
</dbReference>
<proteinExistence type="predicted"/>
<sequence length="110" mass="13256">MPADYTYNSRRTVERTGSNKGKKRRIRLFLTILLGFMVWAGFTIYDQYTLAQAKAEQLIETEQKLAEIRQLNAEYKREIERLKDPEYIEQRIYKDLQMKRDGETLYHVYP</sequence>
<evidence type="ECO:0000313" key="4">
    <source>
        <dbReference type="EMBL" id="GFR38420.1"/>
    </source>
</evidence>
<comment type="caution">
    <text evidence="4">The sequence shown here is derived from an EMBL/GenBank/DDBJ whole genome shotgun (WGS) entry which is preliminary data.</text>
</comment>
<feature type="transmembrane region" description="Helical" evidence="3">
    <location>
        <begin position="28"/>
        <end position="45"/>
    </location>
</feature>
<accession>A0A916VHK1</accession>
<dbReference type="EMBL" id="BMAQ01000019">
    <property type="protein sequence ID" value="GFR38420.1"/>
    <property type="molecule type" value="Genomic_DNA"/>
</dbReference>
<organism evidence="4 5">
    <name type="scientific">Insulibacter thermoxylanivorax</name>
    <dbReference type="NCBI Taxonomy" id="2749268"/>
    <lineage>
        <taxon>Bacteria</taxon>
        <taxon>Bacillati</taxon>
        <taxon>Bacillota</taxon>
        <taxon>Bacilli</taxon>
        <taxon>Bacillales</taxon>
        <taxon>Paenibacillaceae</taxon>
        <taxon>Insulibacter</taxon>
    </lineage>
</organism>
<evidence type="ECO:0008006" key="6">
    <source>
        <dbReference type="Google" id="ProtNLM"/>
    </source>
</evidence>
<dbReference type="AlphaFoldDB" id="A0A916VHK1"/>
<evidence type="ECO:0000256" key="3">
    <source>
        <dbReference type="SAM" id="Phobius"/>
    </source>
</evidence>
<keyword evidence="5" id="KW-1185">Reference proteome</keyword>
<evidence type="ECO:0000313" key="5">
    <source>
        <dbReference type="Proteomes" id="UP000654993"/>
    </source>
</evidence>
<evidence type="ECO:0000256" key="1">
    <source>
        <dbReference type="SAM" id="Coils"/>
    </source>
</evidence>
<dbReference type="Proteomes" id="UP000654993">
    <property type="component" value="Unassembled WGS sequence"/>
</dbReference>
<keyword evidence="3" id="KW-0812">Transmembrane</keyword>
<keyword evidence="3" id="KW-1133">Transmembrane helix</keyword>